<keyword evidence="4" id="KW-1185">Reference proteome</keyword>
<dbReference type="OrthoDB" id="332077at2759"/>
<evidence type="ECO:0000313" key="3">
    <source>
        <dbReference type="EMBL" id="PON44484.1"/>
    </source>
</evidence>
<reference evidence="4" key="1">
    <citation type="submission" date="2016-06" db="EMBL/GenBank/DDBJ databases">
        <title>Parallel loss of symbiosis genes in relatives of nitrogen-fixing non-legume Parasponia.</title>
        <authorList>
            <person name="Van Velzen R."/>
            <person name="Holmer R."/>
            <person name="Bu F."/>
            <person name="Rutten L."/>
            <person name="Van Zeijl A."/>
            <person name="Liu W."/>
            <person name="Santuari L."/>
            <person name="Cao Q."/>
            <person name="Sharma T."/>
            <person name="Shen D."/>
            <person name="Roswanjaya Y."/>
            <person name="Wardhani T."/>
            <person name="Kalhor M.S."/>
            <person name="Jansen J."/>
            <person name="Van den Hoogen J."/>
            <person name="Gungor B."/>
            <person name="Hartog M."/>
            <person name="Hontelez J."/>
            <person name="Verver J."/>
            <person name="Yang W.-C."/>
            <person name="Schijlen E."/>
            <person name="Repin R."/>
            <person name="Schilthuizen M."/>
            <person name="Schranz E."/>
            <person name="Heidstra R."/>
            <person name="Miyata K."/>
            <person name="Fedorova E."/>
            <person name="Kohlen W."/>
            <person name="Bisseling T."/>
            <person name="Smit S."/>
            <person name="Geurts R."/>
        </authorList>
    </citation>
    <scope>NUCLEOTIDE SEQUENCE [LARGE SCALE GENOMIC DNA]</scope>
    <source>
        <strain evidence="4">cv. WU1-14</strain>
    </source>
</reference>
<dbReference type="Proteomes" id="UP000237105">
    <property type="component" value="Unassembled WGS sequence"/>
</dbReference>
<sequence length="103" mass="11794">MSEDLNLVKIVGSHKRVERNIFEEAPKFIEFFDVRDTNKALKEMNGKQINDKEVVKEFNHCGGHSRKIINAVTTTTYEYPPSLPLATSPTTRKLSDQPEEETD</sequence>
<dbReference type="AlphaFoldDB" id="A0A2P5B6Q2"/>
<evidence type="ECO:0000256" key="1">
    <source>
        <dbReference type="SAM" id="MobiDB-lite"/>
    </source>
</evidence>
<organism evidence="3 4">
    <name type="scientific">Parasponia andersonii</name>
    <name type="common">Sponia andersonii</name>
    <dbReference type="NCBI Taxonomy" id="3476"/>
    <lineage>
        <taxon>Eukaryota</taxon>
        <taxon>Viridiplantae</taxon>
        <taxon>Streptophyta</taxon>
        <taxon>Embryophyta</taxon>
        <taxon>Tracheophyta</taxon>
        <taxon>Spermatophyta</taxon>
        <taxon>Magnoliopsida</taxon>
        <taxon>eudicotyledons</taxon>
        <taxon>Gunneridae</taxon>
        <taxon>Pentapetalae</taxon>
        <taxon>rosids</taxon>
        <taxon>fabids</taxon>
        <taxon>Rosales</taxon>
        <taxon>Cannabaceae</taxon>
        <taxon>Parasponia</taxon>
    </lineage>
</organism>
<feature type="domain" description="RRM" evidence="2">
    <location>
        <begin position="28"/>
        <end position="54"/>
    </location>
</feature>
<dbReference type="InterPro" id="IPR000504">
    <property type="entry name" value="RRM_dom"/>
</dbReference>
<feature type="region of interest" description="Disordered" evidence="1">
    <location>
        <begin position="79"/>
        <end position="103"/>
    </location>
</feature>
<evidence type="ECO:0000313" key="4">
    <source>
        <dbReference type="Proteomes" id="UP000237105"/>
    </source>
</evidence>
<dbReference type="EMBL" id="JXTB01000349">
    <property type="protein sequence ID" value="PON44484.1"/>
    <property type="molecule type" value="Genomic_DNA"/>
</dbReference>
<evidence type="ECO:0000259" key="2">
    <source>
        <dbReference type="Pfam" id="PF00076"/>
    </source>
</evidence>
<dbReference type="InterPro" id="IPR035979">
    <property type="entry name" value="RBD_domain_sf"/>
</dbReference>
<protein>
    <submittedName>
        <fullName evidence="3">Splicing factor-like protein</fullName>
    </submittedName>
</protein>
<gene>
    <name evidence="3" type="ORF">PanWU01x14_266420</name>
</gene>
<comment type="caution">
    <text evidence="3">The sequence shown here is derived from an EMBL/GenBank/DDBJ whole genome shotgun (WGS) entry which is preliminary data.</text>
</comment>
<accession>A0A2P5B6Q2</accession>
<name>A0A2P5B6Q2_PARAD</name>
<dbReference type="Pfam" id="PF00076">
    <property type="entry name" value="RRM_1"/>
    <property type="match status" value="1"/>
</dbReference>
<dbReference type="SUPFAM" id="SSF54928">
    <property type="entry name" value="RNA-binding domain, RBD"/>
    <property type="match status" value="1"/>
</dbReference>
<proteinExistence type="predicted"/>
<dbReference type="GO" id="GO:0003723">
    <property type="term" value="F:RNA binding"/>
    <property type="evidence" value="ECO:0007669"/>
    <property type="project" value="InterPro"/>
</dbReference>